<dbReference type="Pfam" id="PF07589">
    <property type="entry name" value="PEP-CTERM"/>
    <property type="match status" value="1"/>
</dbReference>
<dbReference type="Proteomes" id="UP000321223">
    <property type="component" value="Unassembled WGS sequence"/>
</dbReference>
<evidence type="ECO:0000313" key="2">
    <source>
        <dbReference type="EMBL" id="GCA93273.1"/>
    </source>
</evidence>
<accession>A0A510PIL8</accession>
<evidence type="ECO:0000259" key="1">
    <source>
        <dbReference type="Pfam" id="PF07589"/>
    </source>
</evidence>
<dbReference type="Gene3D" id="2.60.120.430">
    <property type="entry name" value="Galactose-binding lectin"/>
    <property type="match status" value="1"/>
</dbReference>
<gene>
    <name evidence="2" type="ORF">MAE30S32_19250</name>
</gene>
<dbReference type="EMBL" id="BHVU01000096">
    <property type="protein sequence ID" value="GCA93273.1"/>
    <property type="molecule type" value="Genomic_DNA"/>
</dbReference>
<dbReference type="InterPro" id="IPR013424">
    <property type="entry name" value="Ice-binding_C"/>
</dbReference>
<dbReference type="NCBIfam" id="TIGR02595">
    <property type="entry name" value="PEP_CTERM"/>
    <property type="match status" value="1"/>
</dbReference>
<feature type="domain" description="Ice-binding protein C-terminal" evidence="1">
    <location>
        <begin position="180"/>
        <end position="197"/>
    </location>
</feature>
<dbReference type="NCBIfam" id="TIGR04155">
    <property type="entry name" value="cyano_PEP"/>
    <property type="match status" value="1"/>
</dbReference>
<sequence>MTITVAGTSDPWLAGMPDGSTASFVDVAPAQSPVQVLGLSLIPGQTLNFSASGGVKNGPPLPLHDPDGGSFVSHLPGSENGISDITAPINSLLGVFLDNSQTNLTAAPGSLNFSSIGLNFSSLAPQVKQVFFIGDGLTGTNSGAVQNFIVPTGATRLFLGTMDGYEWANNGGSFSVTVQAVPEPSTIFGLGVLGFGAFFKHNLAKSNKSNKQDN</sequence>
<reference evidence="2 3" key="1">
    <citation type="journal article" date="2019" name="Appl. Environ. Microbiol.">
        <title>Co-occurrence of broad and narrow host-range viruses infecting the toxic bloom-forming cyanobacterium Microcystis aeruginosa.</title>
        <authorList>
            <person name="Morimoto D."/>
            <person name="Tominaga K."/>
            <person name="Nishimura Y."/>
            <person name="Yoshida N."/>
            <person name="Kimura S."/>
            <person name="Sako Y."/>
            <person name="Yoshida T."/>
        </authorList>
    </citation>
    <scope>NUCLEOTIDE SEQUENCE [LARGE SCALE GENOMIC DNA]</scope>
    <source>
        <strain evidence="2 3">11-30S32</strain>
    </source>
</reference>
<dbReference type="AlphaFoldDB" id="A0A510PIL8"/>
<organism evidence="2 3">
    <name type="scientific">Microcystis aeruginosa 11-30S32</name>
    <dbReference type="NCBI Taxonomy" id="2358142"/>
    <lineage>
        <taxon>Bacteria</taxon>
        <taxon>Bacillati</taxon>
        <taxon>Cyanobacteriota</taxon>
        <taxon>Cyanophyceae</taxon>
        <taxon>Oscillatoriophycideae</taxon>
        <taxon>Chroococcales</taxon>
        <taxon>Microcystaceae</taxon>
        <taxon>Microcystis</taxon>
    </lineage>
</organism>
<proteinExistence type="predicted"/>
<protein>
    <submittedName>
        <fullName evidence="2">PEP-CTERM sorting domain-containing protein</fullName>
    </submittedName>
</protein>
<name>A0A510PIL8_MICAE</name>
<dbReference type="InterPro" id="IPR026374">
    <property type="entry name" value="Cyano_PEP"/>
</dbReference>
<evidence type="ECO:0000313" key="3">
    <source>
        <dbReference type="Proteomes" id="UP000321223"/>
    </source>
</evidence>
<comment type="caution">
    <text evidence="2">The sequence shown here is derived from an EMBL/GenBank/DDBJ whole genome shotgun (WGS) entry which is preliminary data.</text>
</comment>